<organism evidence="2 3">
    <name type="scientific">Trematosphaeria pertusa</name>
    <dbReference type="NCBI Taxonomy" id="390896"/>
    <lineage>
        <taxon>Eukaryota</taxon>
        <taxon>Fungi</taxon>
        <taxon>Dikarya</taxon>
        <taxon>Ascomycota</taxon>
        <taxon>Pezizomycotina</taxon>
        <taxon>Dothideomycetes</taxon>
        <taxon>Pleosporomycetidae</taxon>
        <taxon>Pleosporales</taxon>
        <taxon>Massarineae</taxon>
        <taxon>Trematosphaeriaceae</taxon>
        <taxon>Trematosphaeria</taxon>
    </lineage>
</organism>
<gene>
    <name evidence="2" type="ORF">BU26DRAFT_72090</name>
</gene>
<evidence type="ECO:0000256" key="1">
    <source>
        <dbReference type="SAM" id="MobiDB-lite"/>
    </source>
</evidence>
<name>A0A6A6I506_9PLEO</name>
<sequence>MQIAACGGCTPQPASQKQQASPFRRQGPARRIRGRDRGALDTGSGSRTACCRCSQKRKGGWRRAGYRGPQDRSPVDLRLPSASRTHPEPMVPSGLPALHLPASLLHEQRAPPISRDRKGQSVASAFIDSVRRRAFAR</sequence>
<evidence type="ECO:0000313" key="2">
    <source>
        <dbReference type="EMBL" id="KAF2245624.1"/>
    </source>
</evidence>
<evidence type="ECO:0000313" key="3">
    <source>
        <dbReference type="Proteomes" id="UP000800094"/>
    </source>
</evidence>
<keyword evidence="3" id="KW-1185">Reference proteome</keyword>
<dbReference type="RefSeq" id="XP_033680628.1">
    <property type="nucleotide sequence ID" value="XM_033836272.1"/>
</dbReference>
<proteinExistence type="predicted"/>
<dbReference type="Proteomes" id="UP000800094">
    <property type="component" value="Unassembled WGS sequence"/>
</dbReference>
<feature type="region of interest" description="Disordered" evidence="1">
    <location>
        <begin position="1"/>
        <end position="96"/>
    </location>
</feature>
<feature type="compositionally biased region" description="Basic residues" evidence="1">
    <location>
        <begin position="54"/>
        <end position="65"/>
    </location>
</feature>
<protein>
    <submittedName>
        <fullName evidence="2">Uncharacterized protein</fullName>
    </submittedName>
</protein>
<dbReference type="GeneID" id="54589602"/>
<dbReference type="AlphaFoldDB" id="A0A6A6I506"/>
<reference evidence="2" key="1">
    <citation type="journal article" date="2020" name="Stud. Mycol.">
        <title>101 Dothideomycetes genomes: a test case for predicting lifestyles and emergence of pathogens.</title>
        <authorList>
            <person name="Haridas S."/>
            <person name="Albert R."/>
            <person name="Binder M."/>
            <person name="Bloem J."/>
            <person name="Labutti K."/>
            <person name="Salamov A."/>
            <person name="Andreopoulos B."/>
            <person name="Baker S."/>
            <person name="Barry K."/>
            <person name="Bills G."/>
            <person name="Bluhm B."/>
            <person name="Cannon C."/>
            <person name="Castanera R."/>
            <person name="Culley D."/>
            <person name="Daum C."/>
            <person name="Ezra D."/>
            <person name="Gonzalez J."/>
            <person name="Henrissat B."/>
            <person name="Kuo A."/>
            <person name="Liang C."/>
            <person name="Lipzen A."/>
            <person name="Lutzoni F."/>
            <person name="Magnuson J."/>
            <person name="Mondo S."/>
            <person name="Nolan M."/>
            <person name="Ohm R."/>
            <person name="Pangilinan J."/>
            <person name="Park H.-J."/>
            <person name="Ramirez L."/>
            <person name="Alfaro M."/>
            <person name="Sun H."/>
            <person name="Tritt A."/>
            <person name="Yoshinaga Y."/>
            <person name="Zwiers L.-H."/>
            <person name="Turgeon B."/>
            <person name="Goodwin S."/>
            <person name="Spatafora J."/>
            <person name="Crous P."/>
            <person name="Grigoriev I."/>
        </authorList>
    </citation>
    <scope>NUCLEOTIDE SEQUENCE</scope>
    <source>
        <strain evidence="2">CBS 122368</strain>
    </source>
</reference>
<feature type="compositionally biased region" description="Low complexity" evidence="1">
    <location>
        <begin position="11"/>
        <end position="26"/>
    </location>
</feature>
<accession>A0A6A6I506</accession>
<dbReference type="EMBL" id="ML987200">
    <property type="protein sequence ID" value="KAF2245624.1"/>
    <property type="molecule type" value="Genomic_DNA"/>
</dbReference>